<evidence type="ECO:0000256" key="1">
    <source>
        <dbReference type="SAM" id="MobiDB-lite"/>
    </source>
</evidence>
<dbReference type="AlphaFoldDB" id="A0A1H1GH23"/>
<evidence type="ECO:0000313" key="5">
    <source>
        <dbReference type="Proteomes" id="UP000317267"/>
    </source>
</evidence>
<comment type="caution">
    <text evidence="3">The sequence shown here is derived from an EMBL/GenBank/DDBJ whole genome shotgun (WGS) entry which is preliminary data.</text>
</comment>
<dbReference type="EMBL" id="VFES01000031">
    <property type="protein sequence ID" value="TWR55687.1"/>
    <property type="molecule type" value="Genomic_DNA"/>
</dbReference>
<accession>A0A1H1GH23</accession>
<dbReference type="EMBL" id="FNKM01000002">
    <property type="protein sequence ID" value="SDR12198.1"/>
    <property type="molecule type" value="Genomic_DNA"/>
</dbReference>
<keyword evidence="4" id="KW-1185">Reference proteome</keyword>
<dbReference type="RefSeq" id="WP_143513862.1">
    <property type="nucleotide sequence ID" value="NZ_FNKM01000002.1"/>
</dbReference>
<evidence type="ECO:0000313" key="4">
    <source>
        <dbReference type="Proteomes" id="UP000198740"/>
    </source>
</evidence>
<proteinExistence type="predicted"/>
<organism evidence="3 5">
    <name type="scientific">Pseudomonas grimontii</name>
    <dbReference type="NCBI Taxonomy" id="129847"/>
    <lineage>
        <taxon>Bacteria</taxon>
        <taxon>Pseudomonadati</taxon>
        <taxon>Pseudomonadota</taxon>
        <taxon>Gammaproteobacteria</taxon>
        <taxon>Pseudomonadales</taxon>
        <taxon>Pseudomonadaceae</taxon>
        <taxon>Pseudomonas</taxon>
    </lineage>
</organism>
<dbReference type="Proteomes" id="UP000198740">
    <property type="component" value="Unassembled WGS sequence"/>
</dbReference>
<evidence type="ECO:0000313" key="2">
    <source>
        <dbReference type="EMBL" id="SDR12198.1"/>
    </source>
</evidence>
<gene>
    <name evidence="3" type="ORF">FIV39_30105</name>
    <name evidence="2" type="ORF">SAMN04490186_3470</name>
</gene>
<sequence length="131" mass="14434">MQGIQPPPSFHTPPTRPEAPEALRMPPAPGMPDRDVIRVIVTDDNMSATTELFHELAKQNGISDASVSVGSPHVADYTTPPQRVWPVSIKFHPDCPDDTFSPVRLENVNNFGKQIDEALRKARIVDVSPTE</sequence>
<name>A0A1H1GH23_9PSED</name>
<protein>
    <submittedName>
        <fullName evidence="3">Uncharacterized protein</fullName>
    </submittedName>
</protein>
<evidence type="ECO:0000313" key="3">
    <source>
        <dbReference type="EMBL" id="TWR55687.1"/>
    </source>
</evidence>
<dbReference type="OrthoDB" id="7030827at2"/>
<dbReference type="Proteomes" id="UP000317267">
    <property type="component" value="Unassembled WGS sequence"/>
</dbReference>
<feature type="region of interest" description="Disordered" evidence="1">
    <location>
        <begin position="1"/>
        <end position="32"/>
    </location>
</feature>
<feature type="compositionally biased region" description="Pro residues" evidence="1">
    <location>
        <begin position="1"/>
        <end position="17"/>
    </location>
</feature>
<reference evidence="2 4" key="1">
    <citation type="submission" date="2016-10" db="EMBL/GenBank/DDBJ databases">
        <authorList>
            <person name="Varghese N."/>
            <person name="Submissions S."/>
        </authorList>
    </citation>
    <scope>NUCLEOTIDE SEQUENCE [LARGE SCALE GENOMIC DNA]</scope>
    <source>
        <strain evidence="2 4">BS2976</strain>
    </source>
</reference>
<reference evidence="3 5" key="2">
    <citation type="submission" date="2019-06" db="EMBL/GenBank/DDBJ databases">
        <title>Pseudomonas bimorpha sp. nov. isolated from bovine raw milk and skim milk concentrate.</title>
        <authorList>
            <person name="Hofmann K."/>
            <person name="Huptas C."/>
            <person name="Doll E."/>
            <person name="Scherer S."/>
            <person name="Wenning M."/>
        </authorList>
    </citation>
    <scope>NUCLEOTIDE SEQUENCE [LARGE SCALE GENOMIC DNA]</scope>
    <source>
        <strain evidence="3 5">DSM 17515</strain>
    </source>
</reference>